<dbReference type="GeneID" id="62759477"/>
<dbReference type="NCBIfam" id="TIGR03071">
    <property type="entry name" value="couple_hipA"/>
    <property type="match status" value="1"/>
</dbReference>
<keyword evidence="3" id="KW-0418">Kinase</keyword>
<dbReference type="InterPro" id="IPR012893">
    <property type="entry name" value="HipA-like_C"/>
</dbReference>
<dbReference type="Proteomes" id="UP000004830">
    <property type="component" value="Unassembled WGS sequence"/>
</dbReference>
<evidence type="ECO:0008006" key="8">
    <source>
        <dbReference type="Google" id="ProtNLM"/>
    </source>
</evidence>
<dbReference type="Pfam" id="PF13657">
    <property type="entry name" value="Couple_hipA"/>
    <property type="match status" value="1"/>
</dbReference>
<proteinExistence type="inferred from homology"/>
<dbReference type="HOGENOM" id="CLU_030167_1_0_11"/>
<gene>
    <name evidence="6" type="ORF">HMPREF9452_01785</name>
</gene>
<evidence type="ECO:0000313" key="7">
    <source>
        <dbReference type="Proteomes" id="UP000004830"/>
    </source>
</evidence>
<evidence type="ECO:0000259" key="5">
    <source>
        <dbReference type="Pfam" id="PF13657"/>
    </source>
</evidence>
<name>G1WK68_9ACTN</name>
<reference evidence="6 7" key="1">
    <citation type="submission" date="2011-06" db="EMBL/GenBank/DDBJ databases">
        <title>The Genome Sequence of Collinsella tanakaei YIT 12063.</title>
        <authorList>
            <consortium name="The Broad Institute Genome Sequencing Platform"/>
            <person name="Earl A."/>
            <person name="Ward D."/>
            <person name="Feldgarden M."/>
            <person name="Gevers D."/>
            <person name="Morotomi M."/>
            <person name="Young S.K."/>
            <person name="Zeng Q."/>
            <person name="Gargeya S."/>
            <person name="Fitzgerald M."/>
            <person name="Haas B."/>
            <person name="Abouelleil A."/>
            <person name="Alvarado L."/>
            <person name="Arachchi H.M."/>
            <person name="Berlin A."/>
            <person name="Brown A."/>
            <person name="Chapman S.B."/>
            <person name="Chen Z."/>
            <person name="Dunbar C."/>
            <person name="Freedman E."/>
            <person name="Gearin G."/>
            <person name="Gellesch M."/>
            <person name="Goldberg J."/>
            <person name="Griggs A."/>
            <person name="Gujja S."/>
            <person name="Heiman D."/>
            <person name="Howarth C."/>
            <person name="Larson L."/>
            <person name="Lui A."/>
            <person name="MacDonald P.J.P."/>
            <person name="Mehta T."/>
            <person name="Montmayeur A."/>
            <person name="Murphy C."/>
            <person name="Neiman D."/>
            <person name="Pearson M."/>
            <person name="Priest M."/>
            <person name="Roberts A."/>
            <person name="Saif S."/>
            <person name="Shea T."/>
            <person name="Shenoy N."/>
            <person name="Sisk P."/>
            <person name="Stolte C."/>
            <person name="Sykes S."/>
            <person name="Wortman J."/>
            <person name="Nusbaum C."/>
            <person name="Birren B."/>
        </authorList>
    </citation>
    <scope>NUCLEOTIDE SEQUENCE [LARGE SCALE GENOMIC DNA]</scope>
    <source>
        <strain evidence="6 7">YIT 12063</strain>
    </source>
</reference>
<keyword evidence="7" id="KW-1185">Reference proteome</keyword>
<dbReference type="Pfam" id="PF07804">
    <property type="entry name" value="HipA_C"/>
    <property type="match status" value="1"/>
</dbReference>
<dbReference type="GO" id="GO:0005829">
    <property type="term" value="C:cytosol"/>
    <property type="evidence" value="ECO:0007669"/>
    <property type="project" value="TreeGrafter"/>
</dbReference>
<dbReference type="STRING" id="742742.HMPREF9452_01785"/>
<dbReference type="InterPro" id="IPR052028">
    <property type="entry name" value="HipA_Ser/Thr_kinase"/>
</dbReference>
<organism evidence="6 7">
    <name type="scientific">Collinsella tanakaei YIT 12063</name>
    <dbReference type="NCBI Taxonomy" id="742742"/>
    <lineage>
        <taxon>Bacteria</taxon>
        <taxon>Bacillati</taxon>
        <taxon>Actinomycetota</taxon>
        <taxon>Coriobacteriia</taxon>
        <taxon>Coriobacteriales</taxon>
        <taxon>Coriobacteriaceae</taxon>
        <taxon>Collinsella</taxon>
    </lineage>
</organism>
<evidence type="ECO:0000259" key="4">
    <source>
        <dbReference type="Pfam" id="PF07804"/>
    </source>
</evidence>
<dbReference type="Gene3D" id="1.10.1070.20">
    <property type="match status" value="1"/>
</dbReference>
<evidence type="ECO:0000256" key="2">
    <source>
        <dbReference type="ARBA" id="ARBA00022679"/>
    </source>
</evidence>
<dbReference type="OrthoDB" id="3182374at2"/>
<sequence length="432" mass="46886">MRDLEISRLSSDRPTVVGRIDREHGLFIYDEGYLAAANTIPLSNSLPLRPEPFNEGEFRPYFEGLLAEGVSRQALMSQLQIPENDYLSLLAACGKDCIGDVVISDESIGDSIQRAPMKAGYDGVSRDDLRQMFESFPSAAKENAASRLSLAGAQNKVGLAHDPSQDMNCGWMRPKGWSATTHILKTSHILSVPEVEYLCMNAAAACGIHAAEVALVDVGVPVVAVRRFDRRVRGTGRNISVVRLHQEDLAQAFGVNSVSKYAELPGGSVRAISTFLRAKSARPLNDIAEFAKMLLFAYAIGDCDRHLKNYSIVSRSGAESGRTTLRLAPAYDLVSTTLYPRYSRDLAMQIGGAHSIDDVDVGALFCMAEDLGISSKALVGLAGPIVKRIASAVEEAAEGDAAYKSTAYVAEDLIEDMRPRLEVLEAFCHARQ</sequence>
<feature type="domain" description="HipA-like C-terminal" evidence="4">
    <location>
        <begin position="148"/>
        <end position="388"/>
    </location>
</feature>
<dbReference type="RefSeq" id="WP_009141819.1">
    <property type="nucleotide sequence ID" value="NZ_JH126472.1"/>
</dbReference>
<feature type="domain" description="HipA N-terminal subdomain 1" evidence="5">
    <location>
        <begin position="17"/>
        <end position="103"/>
    </location>
</feature>
<dbReference type="InterPro" id="IPR017508">
    <property type="entry name" value="HipA_N1"/>
</dbReference>
<evidence type="ECO:0000313" key="6">
    <source>
        <dbReference type="EMBL" id="EGX69494.1"/>
    </source>
</evidence>
<comment type="caution">
    <text evidence="6">The sequence shown here is derived from an EMBL/GenBank/DDBJ whole genome shotgun (WGS) entry which is preliminary data.</text>
</comment>
<dbReference type="PANTHER" id="PTHR37419:SF1">
    <property type="entry name" value="SERINE_THREONINE-PROTEIN KINASE TOXIN HIPA"/>
    <property type="match status" value="1"/>
</dbReference>
<dbReference type="AlphaFoldDB" id="G1WK68"/>
<dbReference type="PATRIC" id="fig|742742.3.peg.1770"/>
<dbReference type="PANTHER" id="PTHR37419">
    <property type="entry name" value="SERINE/THREONINE-PROTEIN KINASE TOXIN HIPA"/>
    <property type="match status" value="1"/>
</dbReference>
<accession>G1WK68</accession>
<evidence type="ECO:0000256" key="3">
    <source>
        <dbReference type="ARBA" id="ARBA00022777"/>
    </source>
</evidence>
<evidence type="ECO:0000256" key="1">
    <source>
        <dbReference type="ARBA" id="ARBA00010164"/>
    </source>
</evidence>
<keyword evidence="2" id="KW-0808">Transferase</keyword>
<dbReference type="eggNOG" id="COG3550">
    <property type="taxonomic scope" value="Bacteria"/>
</dbReference>
<dbReference type="GO" id="GO:0004674">
    <property type="term" value="F:protein serine/threonine kinase activity"/>
    <property type="evidence" value="ECO:0007669"/>
    <property type="project" value="TreeGrafter"/>
</dbReference>
<comment type="similarity">
    <text evidence="1">Belongs to the HipA Ser/Thr kinase family.</text>
</comment>
<protein>
    <recommendedName>
        <fullName evidence="8">HipA domain-containing protein</fullName>
    </recommendedName>
</protein>
<dbReference type="EMBL" id="ADLS01000023">
    <property type="protein sequence ID" value="EGX69494.1"/>
    <property type="molecule type" value="Genomic_DNA"/>
</dbReference>